<evidence type="ECO:0000313" key="2">
    <source>
        <dbReference type="EMBL" id="EST45827.1"/>
    </source>
</evidence>
<dbReference type="VEuPathDB" id="GiardiaDB:SS50377_22008"/>
<accession>V6LMA9</accession>
<feature type="coiled-coil region" evidence="1">
    <location>
        <begin position="527"/>
        <end position="561"/>
    </location>
</feature>
<organism evidence="2">
    <name type="scientific">Spironucleus salmonicida</name>
    <dbReference type="NCBI Taxonomy" id="348837"/>
    <lineage>
        <taxon>Eukaryota</taxon>
        <taxon>Metamonada</taxon>
        <taxon>Diplomonadida</taxon>
        <taxon>Hexamitidae</taxon>
        <taxon>Hexamitinae</taxon>
        <taxon>Spironucleus</taxon>
    </lineage>
</organism>
<reference evidence="3" key="2">
    <citation type="submission" date="2020-12" db="EMBL/GenBank/DDBJ databases">
        <title>New Spironucleus salmonicida genome in near-complete chromosomes.</title>
        <authorList>
            <person name="Xu F."/>
            <person name="Kurt Z."/>
            <person name="Jimenez-Gonzalez A."/>
            <person name="Astvaldsson A."/>
            <person name="Andersson J.O."/>
            <person name="Svard S.G."/>
        </authorList>
    </citation>
    <scope>NUCLEOTIDE SEQUENCE</scope>
    <source>
        <strain evidence="3">ATCC 50377</strain>
    </source>
</reference>
<keyword evidence="4" id="KW-1185">Reference proteome</keyword>
<reference evidence="2 3" key="1">
    <citation type="journal article" date="2014" name="PLoS Genet.">
        <title>The Genome of Spironucleus salmonicida Highlights a Fish Pathogen Adapted to Fluctuating Environments.</title>
        <authorList>
            <person name="Xu F."/>
            <person name="Jerlstrom-Hultqvist J."/>
            <person name="Einarsson E."/>
            <person name="Astvaldsson A."/>
            <person name="Svard S.G."/>
            <person name="Andersson J.O."/>
        </authorList>
    </citation>
    <scope>NUCLEOTIDE SEQUENCE</scope>
    <source>
        <strain evidence="3">ATCC 50377</strain>
    </source>
</reference>
<dbReference type="EMBL" id="AUWU02000002">
    <property type="protein sequence ID" value="KAH0576444.1"/>
    <property type="molecule type" value="Genomic_DNA"/>
</dbReference>
<dbReference type="Proteomes" id="UP000018208">
    <property type="component" value="Unassembled WGS sequence"/>
</dbReference>
<evidence type="ECO:0000313" key="4">
    <source>
        <dbReference type="Proteomes" id="UP000018208"/>
    </source>
</evidence>
<gene>
    <name evidence="2" type="ORF">SS50377_14402</name>
    <name evidence="3" type="ORF">SS50377_22008</name>
</gene>
<dbReference type="EMBL" id="KI546089">
    <property type="protein sequence ID" value="EST45827.1"/>
    <property type="molecule type" value="Genomic_DNA"/>
</dbReference>
<sequence>MLSVKHKALISNALQSNSPSKITQALNFINKTKDPHLILNNLKTISIENEQLQLQLTESQDSREILDEINSDLHKKLSSQQREIQDLSKEIGLRASDLRLQIGLREEVKEIRIKIVDKDVLINQQKTVINSLNQRLLSVMAEKQHIENLLRLTQESQKSIQEVFDKVNFQSMDQEKMIQRLQGSLESSINHNNQMNDVVNKLILTLTDNDDIISRLRYSNGGLENQFQAVMQGLLNIQCTNNQQEKIMKIQQVETVRARNELFKQQVEFGQVSDVIMQEIKNADHNIFLLKRQIDGLQVQNQTQLLIIESQKLESKQSINDISDKSNIIQVLSTKLTKLQEQQFDQDKLLALQTAQSQKYKEEIMLFKTQNLSSNRNLEIENKNLKYQLARYQKIQDKLRGRIDDLSCLQSMNELDNVSKTDMTFNIEENNEPVVDLQNNTNSKLNSILDNQSQDIGFQTPRLMLEENQSYSIPENTDTITGQPHSNRVSQIQQFISPNVQIPQIPKPRLQVEKQQFAVSTLQSDQQISEQEEYQSINQQIKNIENQLESTQGEVEVVEGLRTQQIQNISQQSIPDLLNIENSRQANFYQQSTVDETILSDNQKNQQLDMNMVNSQYNIDEPSMLDVGKKSIGEFDKFLRKESNIQLEKKQSQQRVNPFEQESNIDATLLEQEYYSRLNQIQIPDTSSLSPNSVDVSYNQNNYNNDISYVEGVFIPKMEKTGAIRDPQPLQEEQPEQNEFFKQQAQLRELRKQGFQVK</sequence>
<evidence type="ECO:0000313" key="3">
    <source>
        <dbReference type="EMBL" id="KAH0576444.1"/>
    </source>
</evidence>
<dbReference type="AlphaFoldDB" id="V6LMA9"/>
<evidence type="ECO:0000256" key="1">
    <source>
        <dbReference type="SAM" id="Coils"/>
    </source>
</evidence>
<proteinExistence type="predicted"/>
<name>V6LMA9_9EUKA</name>
<protein>
    <submittedName>
        <fullName evidence="2">Uncharacterized protein</fullName>
    </submittedName>
</protein>
<keyword evidence="1" id="KW-0175">Coiled coil</keyword>